<feature type="chain" id="PRO_5041715510" description="candidapepsin" evidence="15">
    <location>
        <begin position="16"/>
        <end position="580"/>
    </location>
</feature>
<dbReference type="CDD" id="cd05474">
    <property type="entry name" value="SAP_like"/>
    <property type="match status" value="1"/>
</dbReference>
<keyword evidence="10" id="KW-0865">Zymogen</keyword>
<dbReference type="EMBL" id="LYUB02000012">
    <property type="protein sequence ID" value="OVF07665.1"/>
    <property type="molecule type" value="Genomic_DNA"/>
</dbReference>
<dbReference type="KEGG" id="clus:A9F13_12g02189"/>
<dbReference type="Proteomes" id="UP000195602">
    <property type="component" value="Unassembled WGS sequence"/>
</dbReference>
<dbReference type="PROSITE" id="PS51767">
    <property type="entry name" value="PEPTIDASE_A1"/>
    <property type="match status" value="1"/>
</dbReference>
<dbReference type="InterPro" id="IPR001969">
    <property type="entry name" value="Aspartic_peptidase_AS"/>
</dbReference>
<dbReference type="PANTHER" id="PTHR47966:SF65">
    <property type="entry name" value="ASPARTIC-TYPE ENDOPEPTIDASE"/>
    <property type="match status" value="1"/>
</dbReference>
<evidence type="ECO:0000256" key="15">
    <source>
        <dbReference type="SAM" id="SignalP"/>
    </source>
</evidence>
<keyword evidence="8 13" id="KW-0064">Aspartyl protease</keyword>
<evidence type="ECO:0000256" key="3">
    <source>
        <dbReference type="ARBA" id="ARBA00007447"/>
    </source>
</evidence>
<evidence type="ECO:0000256" key="4">
    <source>
        <dbReference type="ARBA" id="ARBA00013207"/>
    </source>
</evidence>
<feature type="compositionally biased region" description="Gly residues" evidence="14">
    <location>
        <begin position="197"/>
        <end position="207"/>
    </location>
</feature>
<dbReference type="GO" id="GO:0004190">
    <property type="term" value="F:aspartic-type endopeptidase activity"/>
    <property type="evidence" value="ECO:0007669"/>
    <property type="project" value="UniProtKB-KW"/>
</dbReference>
<evidence type="ECO:0000256" key="14">
    <source>
        <dbReference type="SAM" id="MobiDB-lite"/>
    </source>
</evidence>
<keyword evidence="5" id="KW-0964">Secreted</keyword>
<dbReference type="PRINTS" id="PR00792">
    <property type="entry name" value="PEPSIN"/>
</dbReference>
<feature type="region of interest" description="Disordered" evidence="14">
    <location>
        <begin position="183"/>
        <end position="217"/>
    </location>
</feature>
<feature type="domain" description="Peptidase A1" evidence="16">
    <location>
        <begin position="75"/>
        <end position="505"/>
    </location>
</feature>
<dbReference type="Gene3D" id="2.40.70.10">
    <property type="entry name" value="Acid Proteases"/>
    <property type="match status" value="3"/>
</dbReference>
<gene>
    <name evidence="17" type="ORF">A9F13_12g02189</name>
</gene>
<feature type="signal peptide" evidence="15">
    <location>
        <begin position="1"/>
        <end position="15"/>
    </location>
</feature>
<dbReference type="InterPro" id="IPR001461">
    <property type="entry name" value="Aspartic_peptidase_A1"/>
</dbReference>
<protein>
    <recommendedName>
        <fullName evidence="4">candidapepsin</fullName>
        <ecNumber evidence="4">3.4.23.24</ecNumber>
    </recommendedName>
</protein>
<reference evidence="17 18" key="1">
    <citation type="submission" date="2017-04" db="EMBL/GenBank/DDBJ databases">
        <title>Draft genome of the yeast Clavispora lusitaniae type strain CBS 6936.</title>
        <authorList>
            <person name="Durrens P."/>
            <person name="Klopp C."/>
            <person name="Biteau N."/>
            <person name="Fitton-Ouhabi V."/>
            <person name="Dementhon K."/>
            <person name="Accoceberry I."/>
            <person name="Sherman D.J."/>
            <person name="Noel T."/>
        </authorList>
    </citation>
    <scope>NUCLEOTIDE SEQUENCE [LARGE SCALE GENOMIC DNA]</scope>
    <source>
        <strain evidence="17 18">CBS 6936</strain>
    </source>
</reference>
<evidence type="ECO:0000256" key="1">
    <source>
        <dbReference type="ARBA" id="ARBA00001675"/>
    </source>
</evidence>
<evidence type="ECO:0000256" key="12">
    <source>
        <dbReference type="PIRSR" id="PIRSR601461-1"/>
    </source>
</evidence>
<dbReference type="SUPFAM" id="SSF50630">
    <property type="entry name" value="Acid proteases"/>
    <property type="match status" value="1"/>
</dbReference>
<dbReference type="PROSITE" id="PS00141">
    <property type="entry name" value="ASP_PROTEASE"/>
    <property type="match status" value="2"/>
</dbReference>
<keyword evidence="7 15" id="KW-0732">Signal</keyword>
<evidence type="ECO:0000313" key="18">
    <source>
        <dbReference type="Proteomes" id="UP000195602"/>
    </source>
</evidence>
<evidence type="ECO:0000259" key="16">
    <source>
        <dbReference type="PROSITE" id="PS51767"/>
    </source>
</evidence>
<dbReference type="PANTHER" id="PTHR47966">
    <property type="entry name" value="BETA-SITE APP-CLEAVING ENZYME, ISOFORM A-RELATED"/>
    <property type="match status" value="1"/>
</dbReference>
<comment type="catalytic activity">
    <reaction evidence="1">
        <text>Preferential cleavage at the carboxyl of hydrophobic amino acids, but fails to cleave 15-Leu-|-Tyr-16, 16-Tyr-|-Leu-17 and 24-Phe-|-Phe-25 of insulin B chain. Activates trypsinogen, and degrades keratin.</text>
        <dbReference type="EC" id="3.4.23.24"/>
    </reaction>
</comment>
<feature type="active site" evidence="12">
    <location>
        <position position="391"/>
    </location>
</feature>
<keyword evidence="9 13" id="KW-0378">Hydrolase</keyword>
<accession>A0AA91PYH3</accession>
<feature type="active site" evidence="12">
    <location>
        <position position="93"/>
    </location>
</feature>
<comment type="similarity">
    <text evidence="3 13">Belongs to the peptidase A1 family.</text>
</comment>
<evidence type="ECO:0000256" key="6">
    <source>
        <dbReference type="ARBA" id="ARBA00022670"/>
    </source>
</evidence>
<dbReference type="AlphaFoldDB" id="A0AA91PYH3"/>
<evidence type="ECO:0000256" key="10">
    <source>
        <dbReference type="ARBA" id="ARBA00023145"/>
    </source>
</evidence>
<dbReference type="GO" id="GO:0005576">
    <property type="term" value="C:extracellular region"/>
    <property type="evidence" value="ECO:0007669"/>
    <property type="project" value="UniProtKB-SubCell"/>
</dbReference>
<proteinExistence type="inferred from homology"/>
<evidence type="ECO:0000256" key="11">
    <source>
        <dbReference type="ARBA" id="ARBA00023157"/>
    </source>
</evidence>
<comment type="subcellular location">
    <subcellularLocation>
        <location evidence="2">Secreted</location>
    </subcellularLocation>
</comment>
<dbReference type="GO" id="GO:0006508">
    <property type="term" value="P:proteolysis"/>
    <property type="evidence" value="ECO:0007669"/>
    <property type="project" value="UniProtKB-KW"/>
</dbReference>
<sequence length="580" mass="62041">MKFLSLVTLAAAVSGATVENLRREENKQETIVPLRLDFSVLRGSSPQDMAPGRGAALAKRDGQAELTIQNEQTYYSADLKLGSDHQEVSVLVDTGSSDLWIMASDVECYSSQSQSSSTKRSVGDHFGRRRALSEDDLAHALFQEQSDNTPDASQPLQDKRDTESMAFPDIASILESFTIIETNIPQPSGSSSPDVSGGSGGSGGYGGSNTCTSEGSFNTDSSDTFHMNSSAPDFAIQYADGTSARGFWGTDYVSIDTANVSDVSFAVVNETDSGFGVLGIGLPGLETTYSGTSGSYMYENFPMRLKSSGVIHKNVYSLYLNKADAQSGSVLFGGVDHAKYTGQLTTVPLVNIYSKYYKNPIRLDVALDSISFESTSSNITAYKGNLAALLDSGTTYSYLPTSVFERFINVVNAQSSSIGLYQLSCSYNTDSASVVFNFSGAQIKVPLSDLVMTYRNRCYLTVLEQSSSSSSSSSSSTPEYAVLGDNFLRNAYVVYNLDDYEISLAQAKYTDEEDIEIVSSSVPSAVKAGGYSSTSLSESSDTSEVTTLSSSSLKKSGAPRLAPWKEMGAALIVLLAFALM</sequence>
<dbReference type="InterPro" id="IPR021109">
    <property type="entry name" value="Peptidase_aspartic_dom_sf"/>
</dbReference>
<evidence type="ECO:0000256" key="5">
    <source>
        <dbReference type="ARBA" id="ARBA00022525"/>
    </source>
</evidence>
<name>A0AA91PYH3_CLALS</name>
<evidence type="ECO:0000256" key="2">
    <source>
        <dbReference type="ARBA" id="ARBA00004613"/>
    </source>
</evidence>
<dbReference type="InterPro" id="IPR033876">
    <property type="entry name" value="SAP-like"/>
</dbReference>
<feature type="compositionally biased region" description="Low complexity" evidence="14">
    <location>
        <begin position="532"/>
        <end position="556"/>
    </location>
</feature>
<feature type="region of interest" description="Disordered" evidence="14">
    <location>
        <begin position="526"/>
        <end position="558"/>
    </location>
</feature>
<organism evidence="17 18">
    <name type="scientific">Clavispora lusitaniae</name>
    <name type="common">Candida lusitaniae</name>
    <dbReference type="NCBI Taxonomy" id="36911"/>
    <lineage>
        <taxon>Eukaryota</taxon>
        <taxon>Fungi</taxon>
        <taxon>Dikarya</taxon>
        <taxon>Ascomycota</taxon>
        <taxon>Saccharomycotina</taxon>
        <taxon>Pichiomycetes</taxon>
        <taxon>Metschnikowiaceae</taxon>
        <taxon>Clavispora</taxon>
    </lineage>
</organism>
<keyword evidence="6 13" id="KW-0645">Protease</keyword>
<evidence type="ECO:0000256" key="13">
    <source>
        <dbReference type="RuleBase" id="RU000454"/>
    </source>
</evidence>
<evidence type="ECO:0000256" key="8">
    <source>
        <dbReference type="ARBA" id="ARBA00022750"/>
    </source>
</evidence>
<evidence type="ECO:0000256" key="9">
    <source>
        <dbReference type="ARBA" id="ARBA00022801"/>
    </source>
</evidence>
<dbReference type="Pfam" id="PF00026">
    <property type="entry name" value="Asp"/>
    <property type="match status" value="2"/>
</dbReference>
<keyword evidence="11" id="KW-1015">Disulfide bond</keyword>
<dbReference type="InterPro" id="IPR033121">
    <property type="entry name" value="PEPTIDASE_A1"/>
</dbReference>
<comment type="caution">
    <text evidence="17">The sequence shown here is derived from an EMBL/GenBank/DDBJ whole genome shotgun (WGS) entry which is preliminary data.</text>
</comment>
<dbReference type="EC" id="3.4.23.24" evidence="4"/>
<evidence type="ECO:0000313" key="17">
    <source>
        <dbReference type="EMBL" id="OVF07665.1"/>
    </source>
</evidence>
<evidence type="ECO:0000256" key="7">
    <source>
        <dbReference type="ARBA" id="ARBA00022729"/>
    </source>
</evidence>